<dbReference type="Proteomes" id="UP000682733">
    <property type="component" value="Unassembled WGS sequence"/>
</dbReference>
<evidence type="ECO:0000313" key="2">
    <source>
        <dbReference type="EMBL" id="CAF1460749.1"/>
    </source>
</evidence>
<sequence length="83" mass="9319">MICVLAKQTSGEEGKHIKRLPLAPIDPNSVTNRSGDCLRQEKMVGVSVSEPEDNDVRIEEPHQLANMRETTKPGRKAFDFRSQ</sequence>
<accession>A0A8S2T051</accession>
<evidence type="ECO:0000256" key="1">
    <source>
        <dbReference type="SAM" id="MobiDB-lite"/>
    </source>
</evidence>
<proteinExistence type="predicted"/>
<evidence type="ECO:0000313" key="4">
    <source>
        <dbReference type="Proteomes" id="UP000682733"/>
    </source>
</evidence>
<name>A0A8S2T051_9BILA</name>
<dbReference type="EMBL" id="CAJOBA010052370">
    <property type="protein sequence ID" value="CAF4254147.1"/>
    <property type="molecule type" value="Genomic_DNA"/>
</dbReference>
<protein>
    <submittedName>
        <fullName evidence="3">Uncharacterized protein</fullName>
    </submittedName>
</protein>
<feature type="region of interest" description="Disordered" evidence="1">
    <location>
        <begin position="8"/>
        <end position="34"/>
    </location>
</feature>
<comment type="caution">
    <text evidence="3">The sequence shown here is derived from an EMBL/GenBank/DDBJ whole genome shotgun (WGS) entry which is preliminary data.</text>
</comment>
<dbReference type="AlphaFoldDB" id="A0A8S2T051"/>
<gene>
    <name evidence="2" type="ORF">OVA965_LOCUS35230</name>
    <name evidence="3" type="ORF">TMI583_LOCUS36193</name>
</gene>
<organism evidence="3 4">
    <name type="scientific">Didymodactylos carnosus</name>
    <dbReference type="NCBI Taxonomy" id="1234261"/>
    <lineage>
        <taxon>Eukaryota</taxon>
        <taxon>Metazoa</taxon>
        <taxon>Spiralia</taxon>
        <taxon>Gnathifera</taxon>
        <taxon>Rotifera</taxon>
        <taxon>Eurotatoria</taxon>
        <taxon>Bdelloidea</taxon>
        <taxon>Philodinida</taxon>
        <taxon>Philodinidae</taxon>
        <taxon>Didymodactylos</taxon>
    </lineage>
</organism>
<dbReference type="EMBL" id="CAJNOK010030503">
    <property type="protein sequence ID" value="CAF1460749.1"/>
    <property type="molecule type" value="Genomic_DNA"/>
</dbReference>
<reference evidence="3" key="1">
    <citation type="submission" date="2021-02" db="EMBL/GenBank/DDBJ databases">
        <authorList>
            <person name="Nowell W R."/>
        </authorList>
    </citation>
    <scope>NUCLEOTIDE SEQUENCE</scope>
</reference>
<dbReference type="Proteomes" id="UP000677228">
    <property type="component" value="Unassembled WGS sequence"/>
</dbReference>
<evidence type="ECO:0000313" key="3">
    <source>
        <dbReference type="EMBL" id="CAF4254147.1"/>
    </source>
</evidence>